<dbReference type="GO" id="GO:0000398">
    <property type="term" value="P:mRNA splicing, via spliceosome"/>
    <property type="evidence" value="ECO:0007669"/>
    <property type="project" value="InterPro"/>
</dbReference>
<feature type="domain" description="PRP1 splicing factor N-terminal" evidence="2">
    <location>
        <begin position="3"/>
        <end position="79"/>
    </location>
</feature>
<keyword evidence="4" id="KW-1185">Reference proteome</keyword>
<protein>
    <submittedName>
        <fullName evidence="3">Pre-mRNA-splicing factor prp1</fullName>
    </submittedName>
</protein>
<accession>A0A2J8AAN2</accession>
<dbReference type="EMBL" id="PGGS01000085">
    <property type="protein sequence ID" value="PNH09580.1"/>
    <property type="molecule type" value="Genomic_DNA"/>
</dbReference>
<dbReference type="InterPro" id="IPR010491">
    <property type="entry name" value="PRP1_N"/>
</dbReference>
<evidence type="ECO:0000313" key="3">
    <source>
        <dbReference type="EMBL" id="PNH09580.1"/>
    </source>
</evidence>
<sequence>MGNDAGVFGVTGEYDEDDKEADAVWETVDNFMDERRREAREKRLKEELERYRAENPKITEQFADLKRKLADVQYEEWEAEVSARCAAVEPHHGERWARVAKDARNAHQPVETLLRKCVQDLDTLPPP</sequence>
<proteinExistence type="predicted"/>
<evidence type="ECO:0000313" key="4">
    <source>
        <dbReference type="Proteomes" id="UP000236333"/>
    </source>
</evidence>
<name>A0A2J8AAN2_9CHLO</name>
<organism evidence="3 4">
    <name type="scientific">Tetrabaena socialis</name>
    <dbReference type="NCBI Taxonomy" id="47790"/>
    <lineage>
        <taxon>Eukaryota</taxon>
        <taxon>Viridiplantae</taxon>
        <taxon>Chlorophyta</taxon>
        <taxon>core chlorophytes</taxon>
        <taxon>Chlorophyceae</taxon>
        <taxon>CS clade</taxon>
        <taxon>Chlamydomonadales</taxon>
        <taxon>Tetrabaenaceae</taxon>
        <taxon>Tetrabaena</taxon>
    </lineage>
</organism>
<dbReference type="Proteomes" id="UP000236333">
    <property type="component" value="Unassembled WGS sequence"/>
</dbReference>
<comment type="caution">
    <text evidence="3">The sequence shown here is derived from an EMBL/GenBank/DDBJ whole genome shotgun (WGS) entry which is preliminary data.</text>
</comment>
<dbReference type="AlphaFoldDB" id="A0A2J8AAN2"/>
<dbReference type="Pfam" id="PF06424">
    <property type="entry name" value="PRP1_N"/>
    <property type="match status" value="1"/>
</dbReference>
<reference evidence="3 4" key="1">
    <citation type="journal article" date="2017" name="Mol. Biol. Evol.">
        <title>The 4-celled Tetrabaena socialis nuclear genome reveals the essential components for genetic control of cell number at the origin of multicellularity in the volvocine lineage.</title>
        <authorList>
            <person name="Featherston J."/>
            <person name="Arakaki Y."/>
            <person name="Hanschen E.R."/>
            <person name="Ferris P.J."/>
            <person name="Michod R.E."/>
            <person name="Olson B.J.S.C."/>
            <person name="Nozaki H."/>
            <person name="Durand P.M."/>
        </authorList>
    </citation>
    <scope>NUCLEOTIDE SEQUENCE [LARGE SCALE GENOMIC DNA]</scope>
    <source>
        <strain evidence="3 4">NIES-571</strain>
    </source>
</reference>
<keyword evidence="1" id="KW-0175">Coiled coil</keyword>
<evidence type="ECO:0000259" key="2">
    <source>
        <dbReference type="Pfam" id="PF06424"/>
    </source>
</evidence>
<gene>
    <name evidence="3" type="ORF">TSOC_003816</name>
</gene>
<feature type="coiled-coil region" evidence="1">
    <location>
        <begin position="34"/>
        <end position="68"/>
    </location>
</feature>
<dbReference type="OrthoDB" id="440128at2759"/>
<evidence type="ECO:0000256" key="1">
    <source>
        <dbReference type="SAM" id="Coils"/>
    </source>
</evidence>